<dbReference type="RefSeq" id="WP_216569633.1">
    <property type="nucleotide sequence ID" value="NZ_JAHLOQ010000021.1"/>
</dbReference>
<feature type="domain" description="LysM" evidence="4">
    <location>
        <begin position="229"/>
        <end position="273"/>
    </location>
</feature>
<dbReference type="InterPro" id="IPR018077">
    <property type="entry name" value="Glyco_hydro_fam25_subgr"/>
</dbReference>
<evidence type="ECO:0000259" key="4">
    <source>
        <dbReference type="PROSITE" id="PS51782"/>
    </source>
</evidence>
<sequence>MASYRGIDVSNWSGSIDWEEVANSGVEVVIIQASEGTFYRDPYLHEYYDGAKANGLKVGFYHFFNPGSSPTPQEQARYFVDTIRGLDSDLKLILDFEQIGGLDNYELTLQAIEFLEEVKSYSGLDTAIYTYTYFAQHYLYEGLGLSDYPLWIAQLSEGGPSPNPIWGDRYVAWQYSDTGRVRGINVSTDLDLIYDGMFLDEREDIPKDQKRSQRVPGDRREPSTQSGVIYYTVQLGDTLSSIAQKYDTTVHEIAVINSIANPNLIYVGEVLKIYPGNRTIKKRRKIFTTTYIVQSGDTLTSIAIKFDTTVQAIEQLNDLPNPNLIYVGEILKIPTDSRGNTSSPSTRQYIKTYIVQNGDTLSSIAAKFNTTVQSIVSLNNISNPNLIYTGQVLKIETSINTDNRGENFNSLYTVQKGDTLIGIAKKFGIDYKELIEKNNITNPNLIYVGEVIRV</sequence>
<dbReference type="Proteomes" id="UP001196301">
    <property type="component" value="Unassembled WGS sequence"/>
</dbReference>
<dbReference type="CDD" id="cd00118">
    <property type="entry name" value="LysM"/>
    <property type="match status" value="4"/>
</dbReference>
<dbReference type="InterPro" id="IPR018392">
    <property type="entry name" value="LysM"/>
</dbReference>
<feature type="compositionally biased region" description="Basic and acidic residues" evidence="3">
    <location>
        <begin position="205"/>
        <end position="222"/>
    </location>
</feature>
<dbReference type="SMART" id="SM00257">
    <property type="entry name" value="LysM"/>
    <property type="match status" value="4"/>
</dbReference>
<proteinExistence type="predicted"/>
<name>A0ABS6DYZ8_9FIRM</name>
<gene>
    <name evidence="5" type="ORF">KQI20_08455</name>
</gene>
<dbReference type="Pfam" id="PF01183">
    <property type="entry name" value="Glyco_hydro_25"/>
    <property type="match status" value="1"/>
</dbReference>
<organism evidence="5 6">
    <name type="scientific">Intestinibacter bartlettii</name>
    <dbReference type="NCBI Taxonomy" id="261299"/>
    <lineage>
        <taxon>Bacteria</taxon>
        <taxon>Bacillati</taxon>
        <taxon>Bacillota</taxon>
        <taxon>Clostridia</taxon>
        <taxon>Peptostreptococcales</taxon>
        <taxon>Peptostreptococcaceae</taxon>
        <taxon>Intestinibacter</taxon>
    </lineage>
</organism>
<evidence type="ECO:0000256" key="2">
    <source>
        <dbReference type="ARBA" id="ARBA00023295"/>
    </source>
</evidence>
<dbReference type="SMART" id="SM00641">
    <property type="entry name" value="Glyco_25"/>
    <property type="match status" value="1"/>
</dbReference>
<feature type="domain" description="LysM" evidence="4">
    <location>
        <begin position="410"/>
        <end position="454"/>
    </location>
</feature>
<feature type="domain" description="LysM" evidence="4">
    <location>
        <begin position="351"/>
        <end position="395"/>
    </location>
</feature>
<evidence type="ECO:0000313" key="6">
    <source>
        <dbReference type="Proteomes" id="UP001196301"/>
    </source>
</evidence>
<reference evidence="5 6" key="1">
    <citation type="submission" date="2021-06" db="EMBL/GenBank/DDBJ databases">
        <authorList>
            <person name="Sun Q."/>
            <person name="Li D."/>
        </authorList>
    </citation>
    <scope>NUCLEOTIDE SEQUENCE [LARGE SCALE GENOMIC DNA]</scope>
    <source>
        <strain evidence="5 6">N19</strain>
    </source>
</reference>
<evidence type="ECO:0000256" key="3">
    <source>
        <dbReference type="SAM" id="MobiDB-lite"/>
    </source>
</evidence>
<evidence type="ECO:0000256" key="1">
    <source>
        <dbReference type="ARBA" id="ARBA00022801"/>
    </source>
</evidence>
<accession>A0ABS6DYZ8</accession>
<evidence type="ECO:0000313" key="5">
    <source>
        <dbReference type="EMBL" id="MBU5336467.1"/>
    </source>
</evidence>
<feature type="region of interest" description="Disordered" evidence="3">
    <location>
        <begin position="205"/>
        <end position="224"/>
    </location>
</feature>
<comment type="caution">
    <text evidence="5">The sequence shown here is derived from an EMBL/GenBank/DDBJ whole genome shotgun (WGS) entry which is preliminary data.</text>
</comment>
<dbReference type="PANTHER" id="PTHR33734">
    <property type="entry name" value="LYSM DOMAIN-CONTAINING GPI-ANCHORED PROTEIN 2"/>
    <property type="match status" value="1"/>
</dbReference>
<dbReference type="Pfam" id="PF01476">
    <property type="entry name" value="LysM"/>
    <property type="match status" value="4"/>
</dbReference>
<dbReference type="PROSITE" id="PS51904">
    <property type="entry name" value="GLYCOSYL_HYDROL_F25_2"/>
    <property type="match status" value="1"/>
</dbReference>
<protein>
    <submittedName>
        <fullName evidence="5">LysM peptidoglycan-binding domain-containing protein</fullName>
    </submittedName>
</protein>
<dbReference type="EMBL" id="JAHLOQ010000021">
    <property type="protein sequence ID" value="MBU5336467.1"/>
    <property type="molecule type" value="Genomic_DNA"/>
</dbReference>
<dbReference type="PROSITE" id="PS51782">
    <property type="entry name" value="LYSM"/>
    <property type="match status" value="4"/>
</dbReference>
<keyword evidence="2" id="KW-0326">Glycosidase</keyword>
<keyword evidence="6" id="KW-1185">Reference proteome</keyword>
<dbReference type="InterPro" id="IPR002053">
    <property type="entry name" value="Glyco_hydro_25"/>
</dbReference>
<dbReference type="CDD" id="cd06525">
    <property type="entry name" value="GH25_Lyc-like"/>
    <property type="match status" value="1"/>
</dbReference>
<keyword evidence="1" id="KW-0378">Hydrolase</keyword>
<dbReference type="PANTHER" id="PTHR33734:SF22">
    <property type="entry name" value="MEMBRANE-BOUND LYTIC MUREIN TRANSGLYCOSYLASE D"/>
    <property type="match status" value="1"/>
</dbReference>
<feature type="domain" description="LysM" evidence="4">
    <location>
        <begin position="289"/>
        <end position="333"/>
    </location>
</feature>